<feature type="compositionally biased region" description="Low complexity" evidence="1">
    <location>
        <begin position="21"/>
        <end position="50"/>
    </location>
</feature>
<dbReference type="PANTHER" id="PTHR45224:SF12">
    <property type="entry name" value="NO APICAL MERISTEM-ASSOCIATED C-TERMINAL DOMAIN-CONTAINING PROTEIN"/>
    <property type="match status" value="1"/>
</dbReference>
<feature type="region of interest" description="Disordered" evidence="1">
    <location>
        <begin position="1"/>
        <end position="50"/>
    </location>
</feature>
<evidence type="ECO:0000313" key="2">
    <source>
        <dbReference type="EMBL" id="KAG2580121.1"/>
    </source>
</evidence>
<accession>A0A8T0R3H0</accession>
<keyword evidence="3" id="KW-1185">Reference proteome</keyword>
<evidence type="ECO:0000256" key="1">
    <source>
        <dbReference type="SAM" id="MobiDB-lite"/>
    </source>
</evidence>
<evidence type="ECO:0000313" key="3">
    <source>
        <dbReference type="Proteomes" id="UP000823388"/>
    </source>
</evidence>
<comment type="caution">
    <text evidence="2">The sequence shown here is derived from an EMBL/GenBank/DDBJ whole genome shotgun (WGS) entry which is preliminary data.</text>
</comment>
<dbReference type="OrthoDB" id="676833at2759"/>
<evidence type="ECO:0008006" key="4">
    <source>
        <dbReference type="Google" id="ProtNLM"/>
    </source>
</evidence>
<gene>
    <name evidence="2" type="ORF">PVAP13_6NG318100</name>
</gene>
<dbReference type="EMBL" id="CM029048">
    <property type="protein sequence ID" value="KAG2580121.1"/>
    <property type="molecule type" value="Genomic_DNA"/>
</dbReference>
<feature type="region of interest" description="Disordered" evidence="1">
    <location>
        <begin position="136"/>
        <end position="191"/>
    </location>
</feature>
<organism evidence="2 3">
    <name type="scientific">Panicum virgatum</name>
    <name type="common">Blackwell switchgrass</name>
    <dbReference type="NCBI Taxonomy" id="38727"/>
    <lineage>
        <taxon>Eukaryota</taxon>
        <taxon>Viridiplantae</taxon>
        <taxon>Streptophyta</taxon>
        <taxon>Embryophyta</taxon>
        <taxon>Tracheophyta</taxon>
        <taxon>Spermatophyta</taxon>
        <taxon>Magnoliopsida</taxon>
        <taxon>Liliopsida</taxon>
        <taxon>Poales</taxon>
        <taxon>Poaceae</taxon>
        <taxon>PACMAD clade</taxon>
        <taxon>Panicoideae</taxon>
        <taxon>Panicodae</taxon>
        <taxon>Paniceae</taxon>
        <taxon>Panicinae</taxon>
        <taxon>Panicum</taxon>
        <taxon>Panicum sect. Hiantes</taxon>
    </lineage>
</organism>
<name>A0A8T0R3H0_PANVG</name>
<sequence>MAPLPPAATNGPRPKRPNPLRPSSSSRPASSPVVTAAQAASPSPTSASQAIPGSIASWLPLPPAFMTSCTPSMVNISDLNGINTGIQEGSELGSHVPGDYFQHSSGYSFPEEIQRQIPMSPNFIYASGSAPYAPFESPQPWMAKAKSSDSDPKQGTTRSAPDKQAAPVVDVDNTDANEGNPSTFSKKDAGGSRAGMRMIWTPDETMRLVSAWLKNSNDPIKGNWKRNDQYWGAVTTMFNSTTPIVLEKLNN</sequence>
<dbReference type="Proteomes" id="UP000823388">
    <property type="component" value="Chromosome 6N"/>
</dbReference>
<dbReference type="PANTHER" id="PTHR45224">
    <property type="entry name" value="OS01G0527900 PROTEIN-RELATED"/>
    <property type="match status" value="1"/>
</dbReference>
<reference evidence="2" key="1">
    <citation type="submission" date="2020-05" db="EMBL/GenBank/DDBJ databases">
        <title>WGS assembly of Panicum virgatum.</title>
        <authorList>
            <person name="Lovell J.T."/>
            <person name="Jenkins J."/>
            <person name="Shu S."/>
            <person name="Juenger T.E."/>
            <person name="Schmutz J."/>
        </authorList>
    </citation>
    <scope>NUCLEOTIDE SEQUENCE</scope>
    <source>
        <strain evidence="2">AP13</strain>
    </source>
</reference>
<dbReference type="AlphaFoldDB" id="A0A8T0R3H0"/>
<feature type="compositionally biased region" description="Polar residues" evidence="1">
    <location>
        <begin position="174"/>
        <end position="184"/>
    </location>
</feature>
<proteinExistence type="predicted"/>
<protein>
    <recommendedName>
        <fullName evidence="4">Myb-like domain-containing protein</fullName>
    </recommendedName>
</protein>